<dbReference type="SUPFAM" id="SSF88946">
    <property type="entry name" value="Sigma2 domain of RNA polymerase sigma factors"/>
    <property type="match status" value="1"/>
</dbReference>
<gene>
    <name evidence="8" type="ORF">C4541_05035</name>
</gene>
<dbReference type="InterPro" id="IPR013324">
    <property type="entry name" value="RNA_pol_sigma_r3/r4-like"/>
</dbReference>
<evidence type="ECO:0000256" key="4">
    <source>
        <dbReference type="ARBA" id="ARBA00023163"/>
    </source>
</evidence>
<feature type="domain" description="RNA polymerase sigma-70 region 2" evidence="7">
    <location>
        <begin position="901"/>
        <end position="977"/>
    </location>
</feature>
<evidence type="ECO:0000256" key="1">
    <source>
        <dbReference type="ARBA" id="ARBA00023015"/>
    </source>
</evidence>
<dbReference type="Gene3D" id="1.20.140.160">
    <property type="match status" value="2"/>
</dbReference>
<keyword evidence="5" id="KW-0732">Signal</keyword>
<dbReference type="GO" id="GO:0003677">
    <property type="term" value="F:DNA binding"/>
    <property type="evidence" value="ECO:0007669"/>
    <property type="project" value="UniProtKB-KW"/>
</dbReference>
<proteinExistence type="predicted"/>
<evidence type="ECO:0000259" key="6">
    <source>
        <dbReference type="Pfam" id="PF04539"/>
    </source>
</evidence>
<evidence type="ECO:0000313" key="8">
    <source>
        <dbReference type="EMBL" id="RJP59969.1"/>
    </source>
</evidence>
<dbReference type="PANTHER" id="PTHR30385">
    <property type="entry name" value="SIGMA FACTOR F FLAGELLAR"/>
    <property type="match status" value="1"/>
</dbReference>
<dbReference type="Gene3D" id="1.20.120.1810">
    <property type="match status" value="1"/>
</dbReference>
<feature type="domain" description="RNA polymerase sigma-70 region 3" evidence="6">
    <location>
        <begin position="986"/>
        <end position="1059"/>
    </location>
</feature>
<dbReference type="GO" id="GO:0006352">
    <property type="term" value="P:DNA-templated transcription initiation"/>
    <property type="evidence" value="ECO:0007669"/>
    <property type="project" value="InterPro"/>
</dbReference>
<dbReference type="InterPro" id="IPR007627">
    <property type="entry name" value="RNA_pol_sigma70_r2"/>
</dbReference>
<feature type="signal peptide" evidence="5">
    <location>
        <begin position="1"/>
        <end position="25"/>
    </location>
</feature>
<evidence type="ECO:0000256" key="3">
    <source>
        <dbReference type="ARBA" id="ARBA00023125"/>
    </source>
</evidence>
<dbReference type="EMBL" id="QZJZ01000038">
    <property type="protein sequence ID" value="RJP59969.1"/>
    <property type="molecule type" value="Genomic_DNA"/>
</dbReference>
<reference evidence="8 9" key="1">
    <citation type="journal article" date="2017" name="ISME J.">
        <title>Energy and carbon metabolisms in a deep terrestrial subsurface fluid microbial community.</title>
        <authorList>
            <person name="Momper L."/>
            <person name="Jungbluth S.P."/>
            <person name="Lee M.D."/>
            <person name="Amend J.P."/>
        </authorList>
    </citation>
    <scope>NUCLEOTIDE SEQUENCE [LARGE SCALE GENOMIC DNA]</scope>
    <source>
        <strain evidence="8">SURF_26</strain>
    </source>
</reference>
<keyword evidence="3" id="KW-0238">DNA-binding</keyword>
<organism evidence="8 9">
    <name type="scientific">Candidatus Auribacter fodinae</name>
    <dbReference type="NCBI Taxonomy" id="2093366"/>
    <lineage>
        <taxon>Bacteria</taxon>
        <taxon>Pseudomonadati</taxon>
        <taxon>Candidatus Auribacterota</taxon>
        <taxon>Candidatus Auribacteria</taxon>
        <taxon>Candidatus Auribacterales</taxon>
        <taxon>Candidatus Auribacteraceae</taxon>
        <taxon>Candidatus Auribacter</taxon>
    </lineage>
</organism>
<dbReference type="Pfam" id="PF04539">
    <property type="entry name" value="Sigma70_r3"/>
    <property type="match status" value="1"/>
</dbReference>
<keyword evidence="2" id="KW-0731">Sigma factor</keyword>
<protein>
    <submittedName>
        <fullName evidence="8">Sigma-70 family RNA polymerase sigma factor</fullName>
    </submittedName>
</protein>
<feature type="chain" id="PRO_5017287030" evidence="5">
    <location>
        <begin position="26"/>
        <end position="2196"/>
    </location>
</feature>
<accession>A0A3A4R4R8</accession>
<dbReference type="NCBIfam" id="TIGR02937">
    <property type="entry name" value="sigma70-ECF"/>
    <property type="match status" value="1"/>
</dbReference>
<keyword evidence="1" id="KW-0805">Transcription regulation</keyword>
<dbReference type="Proteomes" id="UP000266426">
    <property type="component" value="Unassembled WGS sequence"/>
</dbReference>
<keyword evidence="4" id="KW-0804">Transcription</keyword>
<evidence type="ECO:0000259" key="7">
    <source>
        <dbReference type="Pfam" id="PF04542"/>
    </source>
</evidence>
<sequence length="2196" mass="250605">MRKKFSFYIMALCFFTLATSPCAFSSPVSRFDFPDRYCRVTEKYEGTTENEAVIFIQDIHSSYAAQRNLIKILTFLSERHHINLIGVEGASGKISAPEITNFPDSAVKQNVLEYFLRNGEIHGSEYYSLLRSDEQGDAVELFGIEDKALYKRNYNSYMCSVDARGQLIHCLSMLSEALETIRAKVYSAELYDFDQAVRSFSGDEQNLVSYIKKLAVQAEARSVDYSGQKNIAGLLNLIQQESEIDFHQVEKEKNVLINQLKKALTDDDAQQLSKNEMLYKLNRISTAEYFAGLDRLLKDHAVSRDVCTEFSRYLSYLAAFSSLNCDRLAEEAKILEKAIYASMLKTPDEKRVYVISQYIGYLSLFANLKMTRSVFADYASCDISLHDAFSFIEHNVPEYYTQNLASVDCSSIEMSVAHASEFYQLVLERDRHMVDNLLAKMKEDSVSSSVLIAGGFHDEGIREQLRQRGISFITVVPSDEPDSERLPYMSLLKNLKSPLDTFFLADTNTLKVASWLAQEPLAFKERKPLLLAKIKTLLVTTKLFELYQARLEQHPLRPEGYAVPSDIGNQLQEMINDLIVKAGYSDLLEVTEVRPLAGNLYTEIAFKDDDGEKNKRVVVRLTDNKPLQHLGVEAARSIIETVRLSTGLTEEFLDYNAYNRIQLYENRIQSGILKFLSEQSGTVSDIETYARDSIGMDILHGETENYLDLFTGMGLVQKTVSAESTDDEFYSLSDSVSGGLFMRILYQLEKAYAQNGAFPSMISLDINDLQDVVHQQYPFVSERVSAVLIDINVPLHTLIPALSSLFENMVKIEQGNVSLTGLDVRFIGLPEEDKQLVHVSLRSGDVQAPGKLNGRYTAPEFNFESLKNVRAASVQQHDLKPNQMELIELAQSGDKQAEEILMQKNEGLALSVAQRMFGRLNFARGTVLRLDDLTASAKEGLWQAIQFYNPEKGAKFSTFAVACMQNAIRSNLAATNWMKQAAAKRVQEYKEAVRVLYERLERSPQDEEIADYMGISMTALAKAKELSTRALVSLDAPLKPDDSKSSLLLDFIKSDEEDDSPEAITIARQRREMLQQALTFLDFRTQEMMRMYMEGMTQAEIADVYGLSRQRMNQIIEGETIEKLRNIIQFRGVVGGENLAKIKAVVAESFGKLSLRDTEVLTLAYTTNLSPEQIAARLNFESVDALNQYRGEVDAKFESMLMERPEYANNKRVMKRNSLDWSMFLRHLMPNREGYVLESIKDLYNRIAVVPVPNYKLDEILADYEKLFTPVEQYLMLLTQYEGLRLTEAAEVLGVNIVKATWMSRRLRNKLLAIVDVRTTFTARQREELAEDFLYAFNTLPVRSRTVLVDLYYENISMRDIGERISMNDTSIHNIRTAILDHIKRYMRFQIGSAELAALLWRNVNLNSDAQVEQFLYGFISDIPRDKILLERKRPDDLTEVFEGVLHKQGNVIVTPELKELLKIYARFIHPSNAKFLTEYYVCDYASRQAAENLGMNRSTYQPRLYMEVIPALNEFVEYYMSFSPDEMTMLRKLAAKFINELPQRQKEFVINFAYDEMSYDEIGARYELNTKNDAHHQRVYNACRLAWQKLLENIDSEDLRNRLTPNKRLNAKFMNYFFCGLKYEIPRTAFNVPDPAWDAKSITYDSEGVLQDFYDDAFLREVYEWLGVKGDPDQKSLRELSMILDTLFEQQINILYYRFAKHYTVEQAAVDLNIGVGGLYSAQKGAKPRINKFLSFLKRFSREDLEYLHEMMAQTLETLELSPEYKAVLIYYGYDNITAKEAIQAVGITSKSNASNPFQKANSMKQLRAKLLEKLDPERFQAVFECSTLEFDNLFLSMKTTIPRERFRVQESPAGRKNAAMKFPELNAAPEEKTARTGVNRREAPKAVFSKPEVNNLFQAVNANSIEDLKKYIGLFNEDGFQLPNPLVVNRNPAFAPLRATAANAQQARKHLMDTFLPMGLSYSEVLKLQMILEMSGYLAFTLPKQDVVVLDLDSLPFYEEMPYENMKERRKLSHYLALIGESYNGTKRTANFVVFSRKYNMAQLESLLGAELLAFFRAEGNQLLSSEFFPYYSGETDSARLARFMASVMESGGHHPLNIKFFSNNPDAMNAAKEFGFILADRDSDVYQALGLFSAVQPSNLKNLAVGNKAGRIKNLQMFRTAGYLALAGMELSNPSPAEKPKETNYYRFLDTSL</sequence>
<evidence type="ECO:0000313" key="9">
    <source>
        <dbReference type="Proteomes" id="UP000266426"/>
    </source>
</evidence>
<name>A0A3A4R4R8_9BACT</name>
<dbReference type="InterPro" id="IPR014284">
    <property type="entry name" value="RNA_pol_sigma-70_dom"/>
</dbReference>
<dbReference type="Pfam" id="PF04542">
    <property type="entry name" value="Sigma70_r2"/>
    <property type="match status" value="1"/>
</dbReference>
<dbReference type="SUPFAM" id="SSF88659">
    <property type="entry name" value="Sigma3 and sigma4 domains of RNA polymerase sigma factors"/>
    <property type="match status" value="4"/>
</dbReference>
<dbReference type="InterPro" id="IPR013325">
    <property type="entry name" value="RNA_pol_sigma_r2"/>
</dbReference>
<evidence type="ECO:0000256" key="5">
    <source>
        <dbReference type="SAM" id="SignalP"/>
    </source>
</evidence>
<comment type="caution">
    <text evidence="8">The sequence shown here is derived from an EMBL/GenBank/DDBJ whole genome shotgun (WGS) entry which is preliminary data.</text>
</comment>
<dbReference type="InterPro" id="IPR007624">
    <property type="entry name" value="RNA_pol_sigma70_r3"/>
</dbReference>
<evidence type="ECO:0000256" key="2">
    <source>
        <dbReference type="ARBA" id="ARBA00023082"/>
    </source>
</evidence>
<dbReference type="GO" id="GO:0016987">
    <property type="term" value="F:sigma factor activity"/>
    <property type="evidence" value="ECO:0007669"/>
    <property type="project" value="UniProtKB-KW"/>
</dbReference>